<accession>A0ACC2LZV7</accession>
<dbReference type="Proteomes" id="UP001234297">
    <property type="component" value="Chromosome 5"/>
</dbReference>
<comment type="caution">
    <text evidence="1">The sequence shown here is derived from an EMBL/GenBank/DDBJ whole genome shotgun (WGS) entry which is preliminary data.</text>
</comment>
<dbReference type="EMBL" id="CM056813">
    <property type="protein sequence ID" value="KAJ8638979.1"/>
    <property type="molecule type" value="Genomic_DNA"/>
</dbReference>
<gene>
    <name evidence="1" type="ORF">MRB53_015673</name>
</gene>
<sequence length="238" mass="26864">MKMGESSNDDLLGLLLQSTDCNEGGNNSKNIRLTVDEVIEECKLFYFAGQETTSVWLTWTMVVLSMHPNWQEHAREEVLQVCGKNTPRFESTNHLKIVTMILNEVLRLYPPVHGMFRQTAQKTSLGGISLPANVDLYLPTILIHHDPEIWGEDSAEFKPERFSSGISSASKEHLAFYPFGWGPRICIGQSFATIEAKIALAMILQRFSFELSPSYTHDPRTVISLQPQFGAQIILHQL</sequence>
<evidence type="ECO:0000313" key="1">
    <source>
        <dbReference type="EMBL" id="KAJ8638979.1"/>
    </source>
</evidence>
<reference evidence="1 2" key="1">
    <citation type="journal article" date="2022" name="Hortic Res">
        <title>A haplotype resolved chromosomal level avocado genome allows analysis of novel avocado genes.</title>
        <authorList>
            <person name="Nath O."/>
            <person name="Fletcher S.J."/>
            <person name="Hayward A."/>
            <person name="Shaw L.M."/>
            <person name="Masouleh A.K."/>
            <person name="Furtado A."/>
            <person name="Henry R.J."/>
            <person name="Mitter N."/>
        </authorList>
    </citation>
    <scope>NUCLEOTIDE SEQUENCE [LARGE SCALE GENOMIC DNA]</scope>
    <source>
        <strain evidence="2">cv. Hass</strain>
    </source>
</reference>
<name>A0ACC2LZV7_PERAE</name>
<proteinExistence type="predicted"/>
<organism evidence="1 2">
    <name type="scientific">Persea americana</name>
    <name type="common">Avocado</name>
    <dbReference type="NCBI Taxonomy" id="3435"/>
    <lineage>
        <taxon>Eukaryota</taxon>
        <taxon>Viridiplantae</taxon>
        <taxon>Streptophyta</taxon>
        <taxon>Embryophyta</taxon>
        <taxon>Tracheophyta</taxon>
        <taxon>Spermatophyta</taxon>
        <taxon>Magnoliopsida</taxon>
        <taxon>Magnoliidae</taxon>
        <taxon>Laurales</taxon>
        <taxon>Lauraceae</taxon>
        <taxon>Persea</taxon>
    </lineage>
</organism>
<keyword evidence="2" id="KW-1185">Reference proteome</keyword>
<evidence type="ECO:0000313" key="2">
    <source>
        <dbReference type="Proteomes" id="UP001234297"/>
    </source>
</evidence>
<protein>
    <submittedName>
        <fullName evidence="1">Uncharacterized protein</fullName>
    </submittedName>
</protein>